<dbReference type="Gene3D" id="3.40.50.300">
    <property type="entry name" value="P-loop containing nucleotide triphosphate hydrolases"/>
    <property type="match status" value="1"/>
</dbReference>
<dbReference type="PANTHER" id="PTHR45772">
    <property type="entry name" value="CONSERVED COMPONENT OF ABC TRANSPORTER FOR NATURAL AMINO ACIDS-RELATED"/>
    <property type="match status" value="1"/>
</dbReference>
<evidence type="ECO:0000256" key="1">
    <source>
        <dbReference type="ARBA" id="ARBA00022448"/>
    </source>
</evidence>
<dbReference type="InterPro" id="IPR027417">
    <property type="entry name" value="P-loop_NTPase"/>
</dbReference>
<accession>A0A6J7N9Q2</accession>
<dbReference type="Pfam" id="PF12399">
    <property type="entry name" value="BCA_ABC_TP_C"/>
    <property type="match status" value="1"/>
</dbReference>
<dbReference type="InterPro" id="IPR003439">
    <property type="entry name" value="ABC_transporter-like_ATP-bd"/>
</dbReference>
<protein>
    <submittedName>
        <fullName evidence="6">Unannotated protein</fullName>
    </submittedName>
</protein>
<feature type="domain" description="ABC transporter" evidence="4">
    <location>
        <begin position="8"/>
        <end position="252"/>
    </location>
</feature>
<dbReference type="Pfam" id="PF00005">
    <property type="entry name" value="ABC_tran"/>
    <property type="match status" value="1"/>
</dbReference>
<dbReference type="InterPro" id="IPR032823">
    <property type="entry name" value="BCA_ABC_TP_C"/>
</dbReference>
<keyword evidence="1" id="KW-0813">Transport</keyword>
<evidence type="ECO:0000313" key="5">
    <source>
        <dbReference type="EMBL" id="CAB4541725.1"/>
    </source>
</evidence>
<dbReference type="InterPro" id="IPR051120">
    <property type="entry name" value="ABC_AA/LPS_Transport"/>
</dbReference>
<dbReference type="CDD" id="cd03219">
    <property type="entry name" value="ABC_Mj1267_LivG_branched"/>
    <property type="match status" value="1"/>
</dbReference>
<dbReference type="GO" id="GO:0016887">
    <property type="term" value="F:ATP hydrolysis activity"/>
    <property type="evidence" value="ECO:0007669"/>
    <property type="project" value="InterPro"/>
</dbReference>
<dbReference type="PANTHER" id="PTHR45772:SF9">
    <property type="entry name" value="CONSERVED COMPONENT OF ABC TRANSPORTER FOR NATURAL AMINO ACIDS"/>
    <property type="match status" value="1"/>
</dbReference>
<dbReference type="FunFam" id="3.40.50.300:FF:000421">
    <property type="entry name" value="Branched-chain amino acid ABC transporter ATP-binding protein"/>
    <property type="match status" value="1"/>
</dbReference>
<dbReference type="AlphaFoldDB" id="A0A6J7N9Q2"/>
<dbReference type="GO" id="GO:0005524">
    <property type="term" value="F:ATP binding"/>
    <property type="evidence" value="ECO:0007669"/>
    <property type="project" value="UniProtKB-KW"/>
</dbReference>
<dbReference type="SUPFAM" id="SSF52540">
    <property type="entry name" value="P-loop containing nucleoside triphosphate hydrolases"/>
    <property type="match status" value="1"/>
</dbReference>
<dbReference type="GO" id="GO:0005886">
    <property type="term" value="C:plasma membrane"/>
    <property type="evidence" value="ECO:0007669"/>
    <property type="project" value="TreeGrafter"/>
</dbReference>
<name>A0A6J7N9Q2_9ZZZZ</name>
<keyword evidence="3" id="KW-0067">ATP-binding</keyword>
<evidence type="ECO:0000256" key="2">
    <source>
        <dbReference type="ARBA" id="ARBA00022741"/>
    </source>
</evidence>
<evidence type="ECO:0000256" key="3">
    <source>
        <dbReference type="ARBA" id="ARBA00022840"/>
    </source>
</evidence>
<dbReference type="PROSITE" id="PS50893">
    <property type="entry name" value="ABC_TRANSPORTER_2"/>
    <property type="match status" value="1"/>
</dbReference>
<dbReference type="EMBL" id="CAEZSQ010000045">
    <property type="protein sequence ID" value="CAB4541725.1"/>
    <property type="molecule type" value="Genomic_DNA"/>
</dbReference>
<gene>
    <name evidence="5" type="ORF">UFOPK1458_00312</name>
    <name evidence="6" type="ORF">UFOPK4032_00118</name>
</gene>
<dbReference type="InterPro" id="IPR003593">
    <property type="entry name" value="AAA+_ATPase"/>
</dbReference>
<proteinExistence type="predicted"/>
<organism evidence="6">
    <name type="scientific">freshwater metagenome</name>
    <dbReference type="NCBI Taxonomy" id="449393"/>
    <lineage>
        <taxon>unclassified sequences</taxon>
        <taxon>metagenomes</taxon>
        <taxon>ecological metagenomes</taxon>
    </lineage>
</organism>
<sequence>MSTNTPLLKAERVSVSFGGLRALNDVYLQLNQNEVVGVIGPNGAGKTTLFNALCGLVSPDAGTFSFEGKERSWPRTDQLVDLGIARTLQGVGLFPDLTVLENVMIGAQKFAKTGLISASLGRNTKDEAELSRRAMTALERVYAGALANRRANTLSYPDTKRVAIARALVSEPKVLMLDEPAGGLGPQDIEWMNSLIRNLTAQMSVLIVEHHMDVVMSVCDRLYVLNFGEVISSGSADVVRRDPAVIAAYLGTGA</sequence>
<dbReference type="SMART" id="SM00382">
    <property type="entry name" value="AAA"/>
    <property type="match status" value="1"/>
</dbReference>
<dbReference type="EMBL" id="CAFBOW010000012">
    <property type="protein sequence ID" value="CAB4990141.1"/>
    <property type="molecule type" value="Genomic_DNA"/>
</dbReference>
<evidence type="ECO:0000259" key="4">
    <source>
        <dbReference type="PROSITE" id="PS50893"/>
    </source>
</evidence>
<reference evidence="6" key="1">
    <citation type="submission" date="2020-05" db="EMBL/GenBank/DDBJ databases">
        <authorList>
            <person name="Chiriac C."/>
            <person name="Salcher M."/>
            <person name="Ghai R."/>
            <person name="Kavagutti S V."/>
        </authorList>
    </citation>
    <scope>NUCLEOTIDE SEQUENCE</scope>
</reference>
<keyword evidence="2" id="KW-0547">Nucleotide-binding</keyword>
<evidence type="ECO:0000313" key="6">
    <source>
        <dbReference type="EMBL" id="CAB4990141.1"/>
    </source>
</evidence>